<gene>
    <name evidence="7" type="ORF">CVM39_02735</name>
</gene>
<reference evidence="7 8" key="1">
    <citation type="journal article" date="2018" name="Int. J. Syst. Evol. Microbiol.">
        <title>Pseudooceanicola lipolyticus sp. nov., a marine alphaproteobacterium, reclassification of Oceanicola flagellatus as Pseudooceanicola flagellatus comb. nov. and emended description of the genus Pseudooceanicola.</title>
        <authorList>
            <person name="Huang M.-M."/>
            <person name="Guo L.-L."/>
            <person name="Wu Y.-H."/>
            <person name="Lai Q.-L."/>
            <person name="Shao Z.-Z."/>
            <person name="Wang C.-S."/>
            <person name="Wu M."/>
            <person name="Xu X.-W."/>
        </authorList>
    </citation>
    <scope>NUCLEOTIDE SEQUENCE [LARGE SCALE GENOMIC DNA]</scope>
    <source>
        <strain evidence="7 8">Ar-45</strain>
    </source>
</reference>
<dbReference type="Proteomes" id="UP000231702">
    <property type="component" value="Unassembled WGS sequence"/>
</dbReference>
<keyword evidence="4" id="KW-0808">Transferase</keyword>
<evidence type="ECO:0000313" key="8">
    <source>
        <dbReference type="Proteomes" id="UP000231702"/>
    </source>
</evidence>
<protein>
    <submittedName>
        <fullName evidence="7">Glycosyltransferase family 2 protein</fullName>
    </submittedName>
</protein>
<dbReference type="InterPro" id="IPR029044">
    <property type="entry name" value="Nucleotide-diphossugar_trans"/>
</dbReference>
<keyword evidence="3" id="KW-0328">Glycosyltransferase</keyword>
<comment type="caution">
    <text evidence="7">The sequence shown here is derived from an EMBL/GenBank/DDBJ whole genome shotgun (WGS) entry which is preliminary data.</text>
</comment>
<accession>A0ABX4MTG2</accession>
<evidence type="ECO:0000256" key="1">
    <source>
        <dbReference type="ARBA" id="ARBA00004236"/>
    </source>
</evidence>
<keyword evidence="2" id="KW-1003">Cell membrane</keyword>
<evidence type="ECO:0000259" key="6">
    <source>
        <dbReference type="Pfam" id="PF00535"/>
    </source>
</evidence>
<dbReference type="Gene3D" id="3.90.550.10">
    <property type="entry name" value="Spore Coat Polysaccharide Biosynthesis Protein SpsA, Chain A"/>
    <property type="match status" value="1"/>
</dbReference>
<dbReference type="PANTHER" id="PTHR43646">
    <property type="entry name" value="GLYCOSYLTRANSFERASE"/>
    <property type="match status" value="1"/>
</dbReference>
<evidence type="ECO:0000256" key="4">
    <source>
        <dbReference type="ARBA" id="ARBA00022679"/>
    </source>
</evidence>
<organism evidence="7 8">
    <name type="scientific">Pseudooceanicola antarcticus</name>
    <dbReference type="NCBI Taxonomy" id="1247613"/>
    <lineage>
        <taxon>Bacteria</taxon>
        <taxon>Pseudomonadati</taxon>
        <taxon>Pseudomonadota</taxon>
        <taxon>Alphaproteobacteria</taxon>
        <taxon>Rhodobacterales</taxon>
        <taxon>Paracoccaceae</taxon>
        <taxon>Pseudooceanicola</taxon>
    </lineage>
</organism>
<evidence type="ECO:0000256" key="3">
    <source>
        <dbReference type="ARBA" id="ARBA00022676"/>
    </source>
</evidence>
<dbReference type="EMBL" id="PGTD01000007">
    <property type="protein sequence ID" value="PJE32139.1"/>
    <property type="molecule type" value="Genomic_DNA"/>
</dbReference>
<sequence>MRGKQGKPGMPAAISVIVTTCNAQERLPGLMPRLFEAVQEDLLRELIFADRGSSDETAQIAEATGAELVAAGADARAAGAAAAKGDWLLFLDQDDLPEAGWTAAVLAHLPSQGAATFRRGGIADLLHPLGLGGARPLLIRARDFRSGRQPRARLLEARCRRL</sequence>
<dbReference type="Pfam" id="PF00535">
    <property type="entry name" value="Glycos_transf_2"/>
    <property type="match status" value="1"/>
</dbReference>
<dbReference type="CDD" id="cd00761">
    <property type="entry name" value="Glyco_tranf_GTA_type"/>
    <property type="match status" value="1"/>
</dbReference>
<keyword evidence="5" id="KW-0472">Membrane</keyword>
<dbReference type="PANTHER" id="PTHR43646:SF2">
    <property type="entry name" value="GLYCOSYLTRANSFERASE 2-LIKE DOMAIN-CONTAINING PROTEIN"/>
    <property type="match status" value="1"/>
</dbReference>
<name>A0ABX4MTG2_9RHOB</name>
<feature type="domain" description="Glycosyltransferase 2-like" evidence="6">
    <location>
        <begin position="15"/>
        <end position="114"/>
    </location>
</feature>
<keyword evidence="8" id="KW-1185">Reference proteome</keyword>
<comment type="subcellular location">
    <subcellularLocation>
        <location evidence="1">Cell membrane</location>
    </subcellularLocation>
</comment>
<proteinExistence type="predicted"/>
<evidence type="ECO:0000256" key="5">
    <source>
        <dbReference type="ARBA" id="ARBA00023136"/>
    </source>
</evidence>
<dbReference type="SUPFAM" id="SSF53448">
    <property type="entry name" value="Nucleotide-diphospho-sugar transferases"/>
    <property type="match status" value="1"/>
</dbReference>
<evidence type="ECO:0000313" key="7">
    <source>
        <dbReference type="EMBL" id="PJE32139.1"/>
    </source>
</evidence>
<evidence type="ECO:0000256" key="2">
    <source>
        <dbReference type="ARBA" id="ARBA00022475"/>
    </source>
</evidence>
<dbReference type="InterPro" id="IPR001173">
    <property type="entry name" value="Glyco_trans_2-like"/>
</dbReference>